<comment type="caution">
    <text evidence="12">The sequence shown here is derived from an EMBL/GenBank/DDBJ whole genome shotgun (WGS) entry which is preliminary data.</text>
</comment>
<dbReference type="PANTHER" id="PTHR18919:SF156">
    <property type="entry name" value="ACETYL-COA ACETYLTRANSFERASE, MITOCHONDRIAL"/>
    <property type="match status" value="1"/>
</dbReference>
<dbReference type="NCBIfam" id="TIGR01930">
    <property type="entry name" value="AcCoA-C-Actrans"/>
    <property type="match status" value="1"/>
</dbReference>
<dbReference type="CDD" id="cd00751">
    <property type="entry name" value="thiolase"/>
    <property type="match status" value="1"/>
</dbReference>
<organism evidence="12 13">
    <name type="scientific">Roseivirga thermotolerans</name>
    <dbReference type="NCBI Taxonomy" id="1758176"/>
    <lineage>
        <taxon>Bacteria</taxon>
        <taxon>Pseudomonadati</taxon>
        <taxon>Bacteroidota</taxon>
        <taxon>Cytophagia</taxon>
        <taxon>Cytophagales</taxon>
        <taxon>Roseivirgaceae</taxon>
        <taxon>Roseivirga</taxon>
    </lineage>
</organism>
<evidence type="ECO:0000313" key="13">
    <source>
        <dbReference type="Proteomes" id="UP000658258"/>
    </source>
</evidence>
<dbReference type="PIRSF" id="PIRSF000429">
    <property type="entry name" value="Ac-CoA_Ac_transf"/>
    <property type="match status" value="1"/>
</dbReference>
<evidence type="ECO:0000259" key="10">
    <source>
        <dbReference type="Pfam" id="PF00108"/>
    </source>
</evidence>
<dbReference type="PROSITE" id="PS00737">
    <property type="entry name" value="THIOLASE_2"/>
    <property type="match status" value="1"/>
</dbReference>
<evidence type="ECO:0000259" key="11">
    <source>
        <dbReference type="Pfam" id="PF02803"/>
    </source>
</evidence>
<dbReference type="InterPro" id="IPR002155">
    <property type="entry name" value="Thiolase"/>
</dbReference>
<protein>
    <recommendedName>
        <fullName evidence="3">acetyl-CoA C-acetyltransferase</fullName>
        <ecNumber evidence="3">2.3.1.9</ecNumber>
    </recommendedName>
</protein>
<gene>
    <name evidence="12" type="ORF">GCM10011340_17990</name>
</gene>
<keyword evidence="5" id="KW-0479">Metal-binding</keyword>
<keyword evidence="13" id="KW-1185">Reference proteome</keyword>
<dbReference type="InterPro" id="IPR020613">
    <property type="entry name" value="Thiolase_CS"/>
</dbReference>
<dbReference type="PROSITE" id="PS00098">
    <property type="entry name" value="THIOLASE_1"/>
    <property type="match status" value="1"/>
</dbReference>
<comment type="similarity">
    <text evidence="1 9">Belongs to the thiolase-like superfamily. Thiolase family.</text>
</comment>
<dbReference type="RefSeq" id="WP_189629895.1">
    <property type="nucleotide sequence ID" value="NZ_BNAG01000002.1"/>
</dbReference>
<dbReference type="InterPro" id="IPR020615">
    <property type="entry name" value="Thiolase_acyl_enz_int_AS"/>
</dbReference>
<proteinExistence type="inferred from homology"/>
<evidence type="ECO:0000256" key="2">
    <source>
        <dbReference type="ARBA" id="ARBA00011881"/>
    </source>
</evidence>
<evidence type="ECO:0000256" key="3">
    <source>
        <dbReference type="ARBA" id="ARBA00012705"/>
    </source>
</evidence>
<dbReference type="EC" id="2.3.1.9" evidence="3"/>
<feature type="domain" description="Thiolase C-terminal" evidence="11">
    <location>
        <begin position="268"/>
        <end position="389"/>
    </location>
</feature>
<evidence type="ECO:0000256" key="1">
    <source>
        <dbReference type="ARBA" id="ARBA00010982"/>
    </source>
</evidence>
<sequence>MLPEVFIIEAKRTPIGGFLGALSAMTAIDLGAEVTNSLFHSQAELKQQVQSLFMGNVLSANLGQAPARQVALASRLPQTTRTTTINKVCASGMKAIHLAAQEIQLGISQLVVAVGAESMSNVPFYAPLRSGHKFGHFSFTDGLLKDGLTDAYHGYHMGNAAETTVRKYGISRSAQDRYAIASYQKALSATKSGKFNREIIAIDPIPGKGKDPVTSDEDIFKLKEEKVAQLRATFEENGTITAANASNLNDGAAALLLASAQLVEEYGLKPIGKLVAYADAEQAPEDFSTSPALAIQQILTQKQLSIGDIDFFEINEAYASVVLANAQILDIPERKINRYGGAIALGHPLGASGARIATTLLSVLKQEAGHRGIAAICNGGGGASAILIETL</sequence>
<accession>A0ABQ3I7U6</accession>
<evidence type="ECO:0000256" key="4">
    <source>
        <dbReference type="ARBA" id="ARBA00022679"/>
    </source>
</evidence>
<dbReference type="Pfam" id="PF00108">
    <property type="entry name" value="Thiolase_N"/>
    <property type="match status" value="1"/>
</dbReference>
<evidence type="ECO:0000256" key="6">
    <source>
        <dbReference type="ARBA" id="ARBA00022946"/>
    </source>
</evidence>
<evidence type="ECO:0000256" key="5">
    <source>
        <dbReference type="ARBA" id="ARBA00022723"/>
    </source>
</evidence>
<evidence type="ECO:0000256" key="7">
    <source>
        <dbReference type="ARBA" id="ARBA00022958"/>
    </source>
</evidence>
<dbReference type="InterPro" id="IPR020616">
    <property type="entry name" value="Thiolase_N"/>
</dbReference>
<dbReference type="InterPro" id="IPR016039">
    <property type="entry name" value="Thiolase-like"/>
</dbReference>
<dbReference type="InterPro" id="IPR020610">
    <property type="entry name" value="Thiolase_AS"/>
</dbReference>
<dbReference type="Pfam" id="PF02803">
    <property type="entry name" value="Thiolase_C"/>
    <property type="match status" value="1"/>
</dbReference>
<keyword evidence="7" id="KW-0630">Potassium</keyword>
<dbReference type="SUPFAM" id="SSF53901">
    <property type="entry name" value="Thiolase-like"/>
    <property type="match status" value="2"/>
</dbReference>
<dbReference type="InterPro" id="IPR020617">
    <property type="entry name" value="Thiolase_C"/>
</dbReference>
<dbReference type="Gene3D" id="3.40.47.10">
    <property type="match status" value="2"/>
</dbReference>
<reference evidence="13" key="1">
    <citation type="journal article" date="2019" name="Int. J. Syst. Evol. Microbiol.">
        <title>The Global Catalogue of Microorganisms (GCM) 10K type strain sequencing project: providing services to taxonomists for standard genome sequencing and annotation.</title>
        <authorList>
            <consortium name="The Broad Institute Genomics Platform"/>
            <consortium name="The Broad Institute Genome Sequencing Center for Infectious Disease"/>
            <person name="Wu L."/>
            <person name="Ma J."/>
        </authorList>
    </citation>
    <scope>NUCLEOTIDE SEQUENCE [LARGE SCALE GENOMIC DNA]</scope>
    <source>
        <strain evidence="13">CGMCC 1.15111</strain>
    </source>
</reference>
<name>A0ABQ3I7U6_9BACT</name>
<dbReference type="EMBL" id="BNAG01000002">
    <property type="protein sequence ID" value="GHE63077.1"/>
    <property type="molecule type" value="Genomic_DNA"/>
</dbReference>
<feature type="domain" description="Thiolase N-terminal" evidence="10">
    <location>
        <begin position="5"/>
        <end position="260"/>
    </location>
</feature>
<keyword evidence="6" id="KW-0809">Transit peptide</keyword>
<comment type="subunit">
    <text evidence="2">Homotetramer.</text>
</comment>
<dbReference type="PANTHER" id="PTHR18919">
    <property type="entry name" value="ACETYL-COA C-ACYLTRANSFERASE"/>
    <property type="match status" value="1"/>
</dbReference>
<keyword evidence="8 9" id="KW-0012">Acyltransferase</keyword>
<evidence type="ECO:0000313" key="12">
    <source>
        <dbReference type="EMBL" id="GHE63077.1"/>
    </source>
</evidence>
<evidence type="ECO:0000256" key="9">
    <source>
        <dbReference type="RuleBase" id="RU003557"/>
    </source>
</evidence>
<dbReference type="PROSITE" id="PS00099">
    <property type="entry name" value="THIOLASE_3"/>
    <property type="match status" value="1"/>
</dbReference>
<keyword evidence="4 9" id="KW-0808">Transferase</keyword>
<dbReference type="Proteomes" id="UP000658258">
    <property type="component" value="Unassembled WGS sequence"/>
</dbReference>
<evidence type="ECO:0000256" key="8">
    <source>
        <dbReference type="ARBA" id="ARBA00023315"/>
    </source>
</evidence>